<evidence type="ECO:0000313" key="3">
    <source>
        <dbReference type="Proteomes" id="UP000827549"/>
    </source>
</evidence>
<feature type="compositionally biased region" description="Basic and acidic residues" evidence="1">
    <location>
        <begin position="26"/>
        <end position="38"/>
    </location>
</feature>
<evidence type="ECO:0000256" key="1">
    <source>
        <dbReference type="SAM" id="MobiDB-lite"/>
    </source>
</evidence>
<sequence length="803" mass="84829">MSPAAGPSRLPERPQERPASALRPTSPERTKLLSEPRRGLPSPTLLEATLLGRTHPRHPLSQSPITAGNPLPSPLPLVTLVSPQVGALRSSLHRRRSSFPPAAGSGITGANSYPWVMGGTPGARPSSLGQQQESWAGFGDELVGEAPARATPSSGAWESLLNFDGDDTKASSKAEDLAAAEPPSSPSLQMARVRSSTGMARSPSQLARLGTPKTNVSHLPSTPDRFLPGNDAFKALLTKTVDVEGVGSVGVARILLEVWKRGGGDIVTAQYLWPSILMSLSLSPEHGISPRVATPSPHAALALQALYNIAIRPSESFIFAGFLSSYMASAPQPSANGDPDSQVYGALTPTKSVGDPDLSQWTTFTPGEEWPSLATTLPSGSGLTPRRPFSPALGLPPIEFSVASESSPRPGPVDGTESGEGINGIDEIIAQLEDASEQREAEAELDELRPQGDWNNATDRDKQEEPGAAVQLPTPETDGVLDFTSNQTREINPSTKRKNGADTPETPTQTIDHIGSPFVSGASVLSATSASSAIPAVPQPPAGADEKRPVVLKGTRNRPTQLSLPTADFVPPPPMCMFFTPTFRDLQQGKVGVWKGELAIRGRGGGKFNVLIVGEEGSDALWQSHTWTESLTYPPDQVVSQGAYTASMIPVSTLAREGLLPVTMGMVLCNDDNLDPFVNMVQGLHAEGVAFHLPLPGSRLPIVFLPAKFDPSDPLQRLGIAFMTKGGISPLAQTGVKDAEASGTANGDHAQEEEESSTTPERKRRRKSSSSLPKARPAPPPNKPTARRRSAPVRPNKLAPASS</sequence>
<evidence type="ECO:0000313" key="2">
    <source>
        <dbReference type="EMBL" id="WOO81172.1"/>
    </source>
</evidence>
<gene>
    <name evidence="2" type="ORF">LOC62_03G004703</name>
</gene>
<proteinExistence type="predicted"/>
<organism evidence="2 3">
    <name type="scientific">Vanrija pseudolonga</name>
    <dbReference type="NCBI Taxonomy" id="143232"/>
    <lineage>
        <taxon>Eukaryota</taxon>
        <taxon>Fungi</taxon>
        <taxon>Dikarya</taxon>
        <taxon>Basidiomycota</taxon>
        <taxon>Agaricomycotina</taxon>
        <taxon>Tremellomycetes</taxon>
        <taxon>Trichosporonales</taxon>
        <taxon>Trichosporonaceae</taxon>
        <taxon>Vanrija</taxon>
    </lineage>
</organism>
<feature type="compositionally biased region" description="Basic and acidic residues" evidence="1">
    <location>
        <begin position="166"/>
        <end position="176"/>
    </location>
</feature>
<dbReference type="EMBL" id="CP086716">
    <property type="protein sequence ID" value="WOO81172.1"/>
    <property type="molecule type" value="Genomic_DNA"/>
</dbReference>
<feature type="region of interest" description="Disordered" evidence="1">
    <location>
        <begin position="434"/>
        <end position="516"/>
    </location>
</feature>
<feature type="region of interest" description="Disordered" evidence="1">
    <location>
        <begin position="145"/>
        <end position="224"/>
    </location>
</feature>
<name>A0AAF0Y762_9TREE</name>
<dbReference type="AlphaFoldDB" id="A0AAF0Y762"/>
<evidence type="ECO:0008006" key="4">
    <source>
        <dbReference type="Google" id="ProtNLM"/>
    </source>
</evidence>
<dbReference type="GeneID" id="87807938"/>
<protein>
    <recommendedName>
        <fullName evidence="4">ARID domain-containing protein</fullName>
    </recommendedName>
</protein>
<feature type="region of interest" description="Disordered" evidence="1">
    <location>
        <begin position="331"/>
        <end position="421"/>
    </location>
</feature>
<keyword evidence="3" id="KW-1185">Reference proteome</keyword>
<feature type="compositionally biased region" description="Polar residues" evidence="1">
    <location>
        <begin position="373"/>
        <end position="382"/>
    </location>
</feature>
<feature type="region of interest" description="Disordered" evidence="1">
    <location>
        <begin position="1"/>
        <end position="69"/>
    </location>
</feature>
<feature type="region of interest" description="Disordered" evidence="1">
    <location>
        <begin position="738"/>
        <end position="803"/>
    </location>
</feature>
<feature type="compositionally biased region" description="Polar residues" evidence="1">
    <location>
        <begin position="194"/>
        <end position="205"/>
    </location>
</feature>
<feature type="compositionally biased region" description="Basic and acidic residues" evidence="1">
    <location>
        <begin position="436"/>
        <end position="450"/>
    </location>
</feature>
<reference evidence="2" key="1">
    <citation type="submission" date="2023-10" db="EMBL/GenBank/DDBJ databases">
        <authorList>
            <person name="Noh H."/>
        </authorList>
    </citation>
    <scope>NUCLEOTIDE SEQUENCE</scope>
    <source>
        <strain evidence="2">DUCC4014</strain>
    </source>
</reference>
<accession>A0AAF0Y762</accession>
<feature type="compositionally biased region" description="Polar residues" evidence="1">
    <location>
        <begin position="483"/>
        <end position="494"/>
    </location>
</feature>
<dbReference type="Proteomes" id="UP000827549">
    <property type="component" value="Chromosome 3"/>
</dbReference>
<dbReference type="RefSeq" id="XP_062627204.1">
    <property type="nucleotide sequence ID" value="XM_062771220.1"/>
</dbReference>